<dbReference type="HOGENOM" id="CLU_169260_0_0_1"/>
<evidence type="ECO:0000256" key="1">
    <source>
        <dbReference type="SAM" id="Coils"/>
    </source>
</evidence>
<dbReference type="Gramene" id="OPUNC12G12720.1">
    <property type="protein sequence ID" value="OPUNC12G12720.1"/>
    <property type="gene ID" value="OPUNC12G12720"/>
</dbReference>
<evidence type="ECO:0000313" key="3">
    <source>
        <dbReference type="Proteomes" id="UP000026962"/>
    </source>
</evidence>
<dbReference type="EnsemblPlants" id="OPUNC12G12720.1">
    <property type="protein sequence ID" value="OPUNC12G12720.1"/>
    <property type="gene ID" value="OPUNC12G12720"/>
</dbReference>
<dbReference type="AlphaFoldDB" id="A0A0E0MN21"/>
<sequence>MALAWAFAQLDYQSSIMANEGTQTRSRQLEEQVRAMRESMDKIQTDLAERMQQQSEEFQAQKQLQQQQFEKQVVESIFEIQREVSGFNVEYLLRVSSRRAINHIDEKSPRSMKQNT</sequence>
<feature type="coiled-coil region" evidence="1">
    <location>
        <begin position="19"/>
        <end position="68"/>
    </location>
</feature>
<dbReference type="OMA" id="SAWAFAK"/>
<proteinExistence type="predicted"/>
<keyword evidence="3" id="KW-1185">Reference proteome</keyword>
<name>A0A0E0MN21_ORYPU</name>
<dbReference type="Proteomes" id="UP000026962">
    <property type="component" value="Chromosome 12"/>
</dbReference>
<organism evidence="2">
    <name type="scientific">Oryza punctata</name>
    <name type="common">Red rice</name>
    <dbReference type="NCBI Taxonomy" id="4537"/>
    <lineage>
        <taxon>Eukaryota</taxon>
        <taxon>Viridiplantae</taxon>
        <taxon>Streptophyta</taxon>
        <taxon>Embryophyta</taxon>
        <taxon>Tracheophyta</taxon>
        <taxon>Spermatophyta</taxon>
        <taxon>Magnoliopsida</taxon>
        <taxon>Liliopsida</taxon>
        <taxon>Poales</taxon>
        <taxon>Poaceae</taxon>
        <taxon>BOP clade</taxon>
        <taxon>Oryzoideae</taxon>
        <taxon>Oryzeae</taxon>
        <taxon>Oryzinae</taxon>
        <taxon>Oryza</taxon>
    </lineage>
</organism>
<keyword evidence="1" id="KW-0175">Coiled coil</keyword>
<reference evidence="2" key="2">
    <citation type="submission" date="2018-05" db="EMBL/GenBank/DDBJ databases">
        <title>OpunRS2 (Oryza punctata Reference Sequence Version 2).</title>
        <authorList>
            <person name="Zhang J."/>
            <person name="Kudrna D."/>
            <person name="Lee S."/>
            <person name="Talag J."/>
            <person name="Welchert J."/>
            <person name="Wing R.A."/>
        </authorList>
    </citation>
    <scope>NUCLEOTIDE SEQUENCE [LARGE SCALE GENOMIC DNA]</scope>
</reference>
<accession>A0A0E0MN21</accession>
<protein>
    <submittedName>
        <fullName evidence="2">Uncharacterized protein</fullName>
    </submittedName>
</protein>
<evidence type="ECO:0000313" key="2">
    <source>
        <dbReference type="EnsemblPlants" id="OPUNC12G12720.1"/>
    </source>
</evidence>
<reference evidence="2" key="1">
    <citation type="submission" date="2015-04" db="UniProtKB">
        <authorList>
            <consortium name="EnsemblPlants"/>
        </authorList>
    </citation>
    <scope>IDENTIFICATION</scope>
</reference>